<organism evidence="2 3">
    <name type="scientific">Candidatus Desulfatibia vada</name>
    <dbReference type="NCBI Taxonomy" id="2841696"/>
    <lineage>
        <taxon>Bacteria</taxon>
        <taxon>Pseudomonadati</taxon>
        <taxon>Thermodesulfobacteriota</taxon>
        <taxon>Desulfobacteria</taxon>
        <taxon>Desulfobacterales</taxon>
        <taxon>Desulfobacterales incertae sedis</taxon>
        <taxon>Candidatus Desulfatibia</taxon>
    </lineage>
</organism>
<evidence type="ECO:0000313" key="2">
    <source>
        <dbReference type="EMBL" id="MBC8430670.1"/>
    </source>
</evidence>
<evidence type="ECO:0000313" key="3">
    <source>
        <dbReference type="Proteomes" id="UP000605201"/>
    </source>
</evidence>
<keyword evidence="1" id="KW-1133">Transmembrane helix</keyword>
<protein>
    <submittedName>
        <fullName evidence="2">Uncharacterized protein</fullName>
    </submittedName>
</protein>
<keyword evidence="1" id="KW-0812">Transmembrane</keyword>
<keyword evidence="1" id="KW-0472">Membrane</keyword>
<dbReference type="Proteomes" id="UP000605201">
    <property type="component" value="Unassembled WGS sequence"/>
</dbReference>
<dbReference type="EMBL" id="JACNIG010000069">
    <property type="protein sequence ID" value="MBC8430670.1"/>
    <property type="molecule type" value="Genomic_DNA"/>
</dbReference>
<evidence type="ECO:0000256" key="1">
    <source>
        <dbReference type="SAM" id="Phobius"/>
    </source>
</evidence>
<reference evidence="2 3" key="1">
    <citation type="submission" date="2020-08" db="EMBL/GenBank/DDBJ databases">
        <title>Bridging the membrane lipid divide: bacteria of the FCB group superphylum have the potential to synthesize archaeal ether lipids.</title>
        <authorList>
            <person name="Villanueva L."/>
            <person name="Von Meijenfeldt F.A.B."/>
            <person name="Westbye A.B."/>
            <person name="Yadav S."/>
            <person name="Hopmans E.C."/>
            <person name="Dutilh B.E."/>
            <person name="Sinninghe Damste J.S."/>
        </authorList>
    </citation>
    <scope>NUCLEOTIDE SEQUENCE [LARGE SCALE GENOMIC DNA]</scope>
    <source>
        <strain evidence="2">NIOZ-UU17</strain>
    </source>
</reference>
<name>A0A8J6TPN9_9BACT</name>
<dbReference type="AlphaFoldDB" id="A0A8J6TPN9"/>
<comment type="caution">
    <text evidence="2">The sequence shown here is derived from an EMBL/GenBank/DDBJ whole genome shotgun (WGS) entry which is preliminary data.</text>
</comment>
<proteinExistence type="predicted"/>
<accession>A0A8J6TPN9</accession>
<feature type="transmembrane region" description="Helical" evidence="1">
    <location>
        <begin position="36"/>
        <end position="55"/>
    </location>
</feature>
<gene>
    <name evidence="2" type="ORF">H8D96_02000</name>
</gene>
<sequence length="116" mass="13257">MLYEFLITIQMLKKRLVRLALEELTTPTKGVSMNRIILLIITVLFIFIIACGHNWKHSTIPESKWNEDFANCVNQAESAAGIDYGKNDPTLRPGKFGEARYLINKCMEAKGYYQGK</sequence>